<organism evidence="1">
    <name type="scientific">Daucus carota subsp. sativus</name>
    <name type="common">Carrot</name>
    <dbReference type="NCBI Taxonomy" id="79200"/>
    <lineage>
        <taxon>Eukaryota</taxon>
        <taxon>Viridiplantae</taxon>
        <taxon>Streptophyta</taxon>
        <taxon>Embryophyta</taxon>
        <taxon>Tracheophyta</taxon>
        <taxon>Spermatophyta</taxon>
        <taxon>Magnoliopsida</taxon>
        <taxon>eudicotyledons</taxon>
        <taxon>Gunneridae</taxon>
        <taxon>Pentapetalae</taxon>
        <taxon>asterids</taxon>
        <taxon>campanulids</taxon>
        <taxon>Apiales</taxon>
        <taxon>Apiaceae</taxon>
        <taxon>Apioideae</taxon>
        <taxon>Scandiceae</taxon>
        <taxon>Daucinae</taxon>
        <taxon>Daucus</taxon>
        <taxon>Daucus sect. Daucus</taxon>
    </lineage>
</organism>
<name>A0A161Y136_DAUCS</name>
<dbReference type="EMBL" id="CP093345">
    <property type="protein sequence ID" value="WOG93825.1"/>
    <property type="molecule type" value="Genomic_DNA"/>
</dbReference>
<reference evidence="2" key="2">
    <citation type="submission" date="2022-03" db="EMBL/GenBank/DDBJ databases">
        <title>Draft title - Genomic analysis of global carrot germplasm unveils the trajectory of domestication and the origin of high carotenoid orange carrot.</title>
        <authorList>
            <person name="Iorizzo M."/>
            <person name="Ellison S."/>
            <person name="Senalik D."/>
            <person name="Macko-Podgorni A."/>
            <person name="Grzebelus D."/>
            <person name="Bostan H."/>
            <person name="Rolling W."/>
            <person name="Curaba J."/>
            <person name="Simon P."/>
        </authorList>
    </citation>
    <scope>NUCLEOTIDE SEQUENCE</scope>
    <source>
        <tissue evidence="2">Leaf</tissue>
    </source>
</reference>
<proteinExistence type="predicted"/>
<dbReference type="EMBL" id="LNRQ01000003">
    <property type="protein sequence ID" value="KZN02847.1"/>
    <property type="molecule type" value="Genomic_DNA"/>
</dbReference>
<evidence type="ECO:0000313" key="1">
    <source>
        <dbReference type="EMBL" id="KZN02847.1"/>
    </source>
</evidence>
<sequence>MLDGRRSTRLLRSFLSLNLRRSTTTSVPVGHLSVYAGNEMERLIRADKSPNLHPIAQQIGSSVWLQAERRASDPCDVVCFERVELVDDWSLDGGILVCHHVPLKIADVGLGISVSGKGFYCASVPLKSYTHELKATIYVVRHSIIIEMIEWQSL</sequence>
<reference evidence="1" key="1">
    <citation type="journal article" date="2016" name="Nat. Genet.">
        <title>A high-quality carrot genome assembly provides new insights into carotenoid accumulation and asterid genome evolution.</title>
        <authorList>
            <person name="Iorizzo M."/>
            <person name="Ellison S."/>
            <person name="Senalik D."/>
            <person name="Zeng P."/>
            <person name="Satapoomin P."/>
            <person name="Huang J."/>
            <person name="Bowman M."/>
            <person name="Iovene M."/>
            <person name="Sanseverino W."/>
            <person name="Cavagnaro P."/>
            <person name="Yildiz M."/>
            <person name="Macko-Podgorni A."/>
            <person name="Moranska E."/>
            <person name="Grzebelus E."/>
            <person name="Grzebelus D."/>
            <person name="Ashrafi H."/>
            <person name="Zheng Z."/>
            <person name="Cheng S."/>
            <person name="Spooner D."/>
            <person name="Van Deynze A."/>
            <person name="Simon P."/>
        </authorList>
    </citation>
    <scope>NUCLEOTIDE SEQUENCE [LARGE SCALE GENOMIC DNA]</scope>
    <source>
        <tissue evidence="1">Leaf</tissue>
    </source>
</reference>
<protein>
    <submittedName>
        <fullName evidence="1">Uncharacterized protein</fullName>
    </submittedName>
</protein>
<keyword evidence="3" id="KW-1185">Reference proteome</keyword>
<accession>A0A161Y136</accession>
<evidence type="ECO:0000313" key="2">
    <source>
        <dbReference type="EMBL" id="WOG93825.1"/>
    </source>
</evidence>
<evidence type="ECO:0000313" key="3">
    <source>
        <dbReference type="Proteomes" id="UP000077755"/>
    </source>
</evidence>
<dbReference type="Proteomes" id="UP000077755">
    <property type="component" value="Chromosome 3"/>
</dbReference>
<gene>
    <name evidence="1" type="ORF">DCAR_011603</name>
    <name evidence="2" type="ORF">DCAR_0313112</name>
</gene>
<dbReference type="Gramene" id="KZN02847">
    <property type="protein sequence ID" value="KZN02847"/>
    <property type="gene ID" value="DCAR_011603"/>
</dbReference>
<dbReference type="AlphaFoldDB" id="A0A161Y136"/>